<keyword evidence="2" id="KW-1185">Reference proteome</keyword>
<reference evidence="1" key="1">
    <citation type="submission" date="2023-03" db="EMBL/GenBank/DDBJ databases">
        <title>Massive genome expansion in bonnet fungi (Mycena s.s.) driven by repeated elements and novel gene families across ecological guilds.</title>
        <authorList>
            <consortium name="Lawrence Berkeley National Laboratory"/>
            <person name="Harder C.B."/>
            <person name="Miyauchi S."/>
            <person name="Viragh M."/>
            <person name="Kuo A."/>
            <person name="Thoen E."/>
            <person name="Andreopoulos B."/>
            <person name="Lu D."/>
            <person name="Skrede I."/>
            <person name="Drula E."/>
            <person name="Henrissat B."/>
            <person name="Morin E."/>
            <person name="Kohler A."/>
            <person name="Barry K."/>
            <person name="LaButti K."/>
            <person name="Morin E."/>
            <person name="Salamov A."/>
            <person name="Lipzen A."/>
            <person name="Mereny Z."/>
            <person name="Hegedus B."/>
            <person name="Baldrian P."/>
            <person name="Stursova M."/>
            <person name="Weitz H."/>
            <person name="Taylor A."/>
            <person name="Grigoriev I.V."/>
            <person name="Nagy L.G."/>
            <person name="Martin F."/>
            <person name="Kauserud H."/>
        </authorList>
    </citation>
    <scope>NUCLEOTIDE SEQUENCE</scope>
    <source>
        <strain evidence="1">CBHHK200</strain>
    </source>
</reference>
<dbReference type="AlphaFoldDB" id="A0AAD6XA57"/>
<sequence length="242" mass="27162">MMFSRNISEILSRILACHYSDDTSYISAILALFSPMDLTQFKASRPHESLGHTLSSYGHLPLTRCAVLKHLSTLPPETLDGLSHRLSPLLPQIWAQDLQDCTNGCQICFAAVFPSFDDFEPYSSLPHAFLTLLICLPISNKPLKLHSNGKSTKTPRANMNGKWLLYYDVRFTLQCCGHGQMRRRCGVFALLHSLSRFRANTEFCAELDYEGCRAVLVSRCARSHACALCGNAPRRVHGCRRV</sequence>
<evidence type="ECO:0000313" key="2">
    <source>
        <dbReference type="Proteomes" id="UP001218188"/>
    </source>
</evidence>
<protein>
    <submittedName>
        <fullName evidence="1">Uncharacterized protein</fullName>
    </submittedName>
</protein>
<dbReference type="Proteomes" id="UP001218188">
    <property type="component" value="Unassembled WGS sequence"/>
</dbReference>
<accession>A0AAD6XA57</accession>
<dbReference type="EMBL" id="JARJCM010000013">
    <property type="protein sequence ID" value="KAJ7042352.1"/>
    <property type="molecule type" value="Genomic_DNA"/>
</dbReference>
<evidence type="ECO:0000313" key="1">
    <source>
        <dbReference type="EMBL" id="KAJ7042352.1"/>
    </source>
</evidence>
<proteinExistence type="predicted"/>
<organism evidence="1 2">
    <name type="scientific">Mycena alexandri</name>
    <dbReference type="NCBI Taxonomy" id="1745969"/>
    <lineage>
        <taxon>Eukaryota</taxon>
        <taxon>Fungi</taxon>
        <taxon>Dikarya</taxon>
        <taxon>Basidiomycota</taxon>
        <taxon>Agaricomycotina</taxon>
        <taxon>Agaricomycetes</taxon>
        <taxon>Agaricomycetidae</taxon>
        <taxon>Agaricales</taxon>
        <taxon>Marasmiineae</taxon>
        <taxon>Mycenaceae</taxon>
        <taxon>Mycena</taxon>
    </lineage>
</organism>
<comment type="caution">
    <text evidence="1">The sequence shown here is derived from an EMBL/GenBank/DDBJ whole genome shotgun (WGS) entry which is preliminary data.</text>
</comment>
<gene>
    <name evidence="1" type="ORF">C8F04DRAFT_98951</name>
</gene>
<name>A0AAD6XA57_9AGAR</name>